<accession>A0A318QY88</accession>
<organism evidence="1 2">
    <name type="scientific">Komagataeibacter sucrofermentans</name>
    <dbReference type="NCBI Taxonomy" id="1053551"/>
    <lineage>
        <taxon>Bacteria</taxon>
        <taxon>Pseudomonadati</taxon>
        <taxon>Pseudomonadota</taxon>
        <taxon>Alphaproteobacteria</taxon>
        <taxon>Acetobacterales</taxon>
        <taxon>Acetobacteraceae</taxon>
        <taxon>Komagataeibacter</taxon>
    </lineage>
</organism>
<sequence>MGCLACLALPGGAWAQSYDDTAHAMPVAMQPQDENSSPSPSQMLVDEHGGGWVAIHHTPDAGVHTDLCIAGSESEILMFRADADSLQVRSADDHWTLANGEKGDMTVTVGAYTHVFHMQANDATTLAATMPAADMTRLLDAMARQHLAVVRFGDQPPLSVNLAGSVPVLDRFRGCAETQHFADLGQGAGQKSSPF</sequence>
<dbReference type="OrthoDB" id="7278181at2"/>
<protein>
    <submittedName>
        <fullName evidence="1">Uncharacterized protein</fullName>
    </submittedName>
</protein>
<dbReference type="EMBL" id="NKUA01000004">
    <property type="protein sequence ID" value="PYD80259.1"/>
    <property type="molecule type" value="Genomic_DNA"/>
</dbReference>
<evidence type="ECO:0000313" key="2">
    <source>
        <dbReference type="Proteomes" id="UP000247814"/>
    </source>
</evidence>
<gene>
    <name evidence="1" type="ORF">CFR77_04205</name>
</gene>
<evidence type="ECO:0000313" key="1">
    <source>
        <dbReference type="EMBL" id="PYD80259.1"/>
    </source>
</evidence>
<keyword evidence="2" id="KW-1185">Reference proteome</keyword>
<dbReference type="AlphaFoldDB" id="A0A318QY88"/>
<comment type="caution">
    <text evidence="1">The sequence shown here is derived from an EMBL/GenBank/DDBJ whole genome shotgun (WGS) entry which is preliminary data.</text>
</comment>
<name>A0A318QY88_9PROT</name>
<reference evidence="1 2" key="1">
    <citation type="submission" date="2017-07" db="EMBL/GenBank/DDBJ databases">
        <title>A draft genome sequence of Komagataeibacter sucrofermentans LMG 18788.</title>
        <authorList>
            <person name="Skraban J."/>
            <person name="Cleenwerck I."/>
            <person name="Vandamme P."/>
            <person name="Trcek J."/>
        </authorList>
    </citation>
    <scope>NUCLEOTIDE SEQUENCE [LARGE SCALE GENOMIC DNA]</scope>
    <source>
        <strain evidence="1 2">LMG 18788</strain>
    </source>
</reference>
<dbReference type="Proteomes" id="UP000247814">
    <property type="component" value="Unassembled WGS sequence"/>
</dbReference>
<proteinExistence type="predicted"/>